<accession>A0ABU8PFW1</accession>
<name>A0ABU8PFW1_9HYPH</name>
<evidence type="ECO:0000256" key="1">
    <source>
        <dbReference type="SAM" id="MobiDB-lite"/>
    </source>
</evidence>
<evidence type="ECO:0000313" key="3">
    <source>
        <dbReference type="EMBL" id="MEJ5020283.1"/>
    </source>
</evidence>
<feature type="transmembrane region" description="Helical" evidence="2">
    <location>
        <begin position="168"/>
        <end position="186"/>
    </location>
</feature>
<keyword evidence="2" id="KW-0812">Transmembrane</keyword>
<feature type="region of interest" description="Disordered" evidence="1">
    <location>
        <begin position="89"/>
        <end position="133"/>
    </location>
</feature>
<comment type="caution">
    <text evidence="3">The sequence shown here is derived from an EMBL/GenBank/DDBJ whole genome shotgun (WGS) entry which is preliminary data.</text>
</comment>
<feature type="compositionally biased region" description="Low complexity" evidence="1">
    <location>
        <begin position="272"/>
        <end position="285"/>
    </location>
</feature>
<dbReference type="EMBL" id="JBBGZH010000001">
    <property type="protein sequence ID" value="MEJ5020283.1"/>
    <property type="molecule type" value="Genomic_DNA"/>
</dbReference>
<organism evidence="3 4">
    <name type="scientific">Ochrobactrum vermis</name>
    <dbReference type="NCBI Taxonomy" id="1827297"/>
    <lineage>
        <taxon>Bacteria</taxon>
        <taxon>Pseudomonadati</taxon>
        <taxon>Pseudomonadota</taxon>
        <taxon>Alphaproteobacteria</taxon>
        <taxon>Hyphomicrobiales</taxon>
        <taxon>Brucellaceae</taxon>
        <taxon>Brucella/Ochrobactrum group</taxon>
        <taxon>Ochrobactrum</taxon>
    </lineage>
</organism>
<keyword evidence="2" id="KW-0472">Membrane</keyword>
<proteinExistence type="predicted"/>
<keyword evidence="4" id="KW-1185">Reference proteome</keyword>
<keyword evidence="2" id="KW-1133">Transmembrane helix</keyword>
<feature type="compositionally biased region" description="Low complexity" evidence="1">
    <location>
        <begin position="217"/>
        <end position="245"/>
    </location>
</feature>
<protein>
    <submittedName>
        <fullName evidence="3">Transcriptional regulator</fullName>
    </submittedName>
</protein>
<feature type="region of interest" description="Disordered" evidence="1">
    <location>
        <begin position="198"/>
        <end position="296"/>
    </location>
</feature>
<reference evidence="3 4" key="1">
    <citation type="submission" date="2023-12" db="EMBL/GenBank/DDBJ databases">
        <title>Gut-associated functions are favored during microbiome assembly across C. elegans life.</title>
        <authorList>
            <person name="Zimmermann J."/>
        </authorList>
    </citation>
    <scope>NUCLEOTIDE SEQUENCE [LARGE SCALE GENOMIC DNA]</scope>
    <source>
        <strain evidence="3 4">MYb71</strain>
    </source>
</reference>
<dbReference type="Proteomes" id="UP001375812">
    <property type="component" value="Unassembled WGS sequence"/>
</dbReference>
<evidence type="ECO:0000313" key="4">
    <source>
        <dbReference type="Proteomes" id="UP001375812"/>
    </source>
</evidence>
<dbReference type="RefSeq" id="WP_105542640.1">
    <property type="nucleotide sequence ID" value="NZ_JBBGZH010000001.1"/>
</dbReference>
<feature type="compositionally biased region" description="Polar residues" evidence="1">
    <location>
        <begin position="286"/>
        <end position="296"/>
    </location>
</feature>
<evidence type="ECO:0000256" key="2">
    <source>
        <dbReference type="SAM" id="Phobius"/>
    </source>
</evidence>
<gene>
    <name evidence="3" type="ORF">WH297_11140</name>
</gene>
<sequence>MADFVAVLKKTIDAQADKSPELRQRVYAKARATIEQKLVTANASQAVAVRQRNILEDAITEVEAFYAPPADTPVEPVGDALEDFLEEANQDAAARAPSHDDDDEPAFSSAPRDERRDGVFSDDDDAPAFAAERSDDWKLDRAKEKAQARRSEYIERTTKKEQRSYKGLIAGLIAVLLVGGAGYAVWANKDKIQELASSLGRSDAPATGSDSETHPEGTTPPADTNTATTGGEQTPGQPQQPAGEPKMTQRLMPDGSETDSGPAAGANGIGEGTSTAASTPAPAETNTQTGAQPGQNQTVAVGQQALLYEERGGAGSDSVERGNVVWSTIEESPEDGQPAEPAVRATVTMPTSKVELKMTIRKNTDQSIPASHLIELVFTVPEGFSGGVVDNVQRITFKDTEQAAGNPLIAVPSKIGDNFFIVWLNDARTAQDTNLSLMRRLQWIDIPISYRNGRRALISLEKGVPGEKVFNDVLGTN</sequence>